<dbReference type="EMBL" id="GBXM01068463">
    <property type="protein sequence ID" value="JAH40114.1"/>
    <property type="molecule type" value="Transcribed_RNA"/>
</dbReference>
<sequence>MKGFKGVVLQPKNVSEVQICLAKKWGPEVCPREKPQIFAESPEPERKRPCLI</sequence>
<accession>A0A0E9SFF3</accession>
<evidence type="ECO:0000313" key="1">
    <source>
        <dbReference type="EMBL" id="JAH40114.1"/>
    </source>
</evidence>
<name>A0A0E9SFF3_ANGAN</name>
<organism evidence="1">
    <name type="scientific">Anguilla anguilla</name>
    <name type="common">European freshwater eel</name>
    <name type="synonym">Muraena anguilla</name>
    <dbReference type="NCBI Taxonomy" id="7936"/>
    <lineage>
        <taxon>Eukaryota</taxon>
        <taxon>Metazoa</taxon>
        <taxon>Chordata</taxon>
        <taxon>Craniata</taxon>
        <taxon>Vertebrata</taxon>
        <taxon>Euteleostomi</taxon>
        <taxon>Actinopterygii</taxon>
        <taxon>Neopterygii</taxon>
        <taxon>Teleostei</taxon>
        <taxon>Anguilliformes</taxon>
        <taxon>Anguillidae</taxon>
        <taxon>Anguilla</taxon>
    </lineage>
</organism>
<protein>
    <submittedName>
        <fullName evidence="1">Uncharacterized protein</fullName>
    </submittedName>
</protein>
<reference evidence="1" key="1">
    <citation type="submission" date="2014-11" db="EMBL/GenBank/DDBJ databases">
        <authorList>
            <person name="Amaro Gonzalez C."/>
        </authorList>
    </citation>
    <scope>NUCLEOTIDE SEQUENCE</scope>
</reference>
<proteinExistence type="predicted"/>
<dbReference type="AlphaFoldDB" id="A0A0E9SFF3"/>
<reference evidence="1" key="2">
    <citation type="journal article" date="2015" name="Fish Shellfish Immunol.">
        <title>Early steps in the European eel (Anguilla anguilla)-Vibrio vulnificus interaction in the gills: Role of the RtxA13 toxin.</title>
        <authorList>
            <person name="Callol A."/>
            <person name="Pajuelo D."/>
            <person name="Ebbesson L."/>
            <person name="Teles M."/>
            <person name="MacKenzie S."/>
            <person name="Amaro C."/>
        </authorList>
    </citation>
    <scope>NUCLEOTIDE SEQUENCE</scope>
</reference>